<comment type="caution">
    <text evidence="2">The sequence shown here is derived from an EMBL/GenBank/DDBJ whole genome shotgun (WGS) entry which is preliminary data.</text>
</comment>
<sequence>TVSICTVRTADSILSRPSGRSGSWPSVLRHCQDLDRAGRPRPDAVSAVGWVLDEADVLARTTRPPRAGCRATLTNHRQETRGRKGGAAPIDAGRRPQPPASHRLGSAEVAAGSRYKARSAESGGGPRTSGRRPESSGAAPDDDHVEVALAAEDVRDVRTGDRGAKAAAAESRQGRCRDESHASTGVIERGMLVDSTQRPCEIRPPLPTLDACREGRETLNSDEKRRPCRVIVGVPRRTKKGVGREELLKARCLRPGCVDCCRGSPHSKQSSASSSLEWIWKENKAVIDVHVGRRRVSQQAQAASGEAKARGGNLARPNDSRLRSPRKTQQTHRKQQTERASVFREQTRFMKSWRPLRSPSVSSPLAREPRAQFPRACGDDRRMV</sequence>
<feature type="non-terminal residue" evidence="2">
    <location>
        <position position="1"/>
    </location>
</feature>
<feature type="region of interest" description="Disordered" evidence="1">
    <location>
        <begin position="297"/>
        <end position="384"/>
    </location>
</feature>
<protein>
    <submittedName>
        <fullName evidence="2">Uncharacterized protein</fullName>
    </submittedName>
</protein>
<proteinExistence type="predicted"/>
<dbReference type="Proteomes" id="UP000266841">
    <property type="component" value="Unassembled WGS sequence"/>
</dbReference>
<feature type="compositionally biased region" description="Low complexity" evidence="1">
    <location>
        <begin position="352"/>
        <end position="366"/>
    </location>
</feature>
<feature type="compositionally biased region" description="Basic residues" evidence="1">
    <location>
        <begin position="323"/>
        <end position="334"/>
    </location>
</feature>
<organism evidence="2 3">
    <name type="scientific">Thalassiosira oceanica</name>
    <name type="common">Marine diatom</name>
    <dbReference type="NCBI Taxonomy" id="159749"/>
    <lineage>
        <taxon>Eukaryota</taxon>
        <taxon>Sar</taxon>
        <taxon>Stramenopiles</taxon>
        <taxon>Ochrophyta</taxon>
        <taxon>Bacillariophyta</taxon>
        <taxon>Coscinodiscophyceae</taxon>
        <taxon>Thalassiosirophycidae</taxon>
        <taxon>Thalassiosirales</taxon>
        <taxon>Thalassiosiraceae</taxon>
        <taxon>Thalassiosira</taxon>
    </lineage>
</organism>
<evidence type="ECO:0000313" key="2">
    <source>
        <dbReference type="EMBL" id="EJK71440.1"/>
    </source>
</evidence>
<feature type="region of interest" description="Disordered" evidence="1">
    <location>
        <begin position="159"/>
        <end position="181"/>
    </location>
</feature>
<name>K0T122_THAOC</name>
<gene>
    <name evidence="2" type="ORF">THAOC_07120</name>
</gene>
<reference evidence="2 3" key="1">
    <citation type="journal article" date="2012" name="Genome Biol.">
        <title>Genome and low-iron response of an oceanic diatom adapted to chronic iron limitation.</title>
        <authorList>
            <person name="Lommer M."/>
            <person name="Specht M."/>
            <person name="Roy A.S."/>
            <person name="Kraemer L."/>
            <person name="Andreson R."/>
            <person name="Gutowska M.A."/>
            <person name="Wolf J."/>
            <person name="Bergner S.V."/>
            <person name="Schilhabel M.B."/>
            <person name="Klostermeier U.C."/>
            <person name="Beiko R.G."/>
            <person name="Rosenstiel P."/>
            <person name="Hippler M."/>
            <person name="Laroche J."/>
        </authorList>
    </citation>
    <scope>NUCLEOTIDE SEQUENCE [LARGE SCALE GENOMIC DNA]</scope>
    <source>
        <strain evidence="2 3">CCMP1005</strain>
    </source>
</reference>
<feature type="region of interest" description="Disordered" evidence="1">
    <location>
        <begin position="63"/>
        <end position="145"/>
    </location>
</feature>
<evidence type="ECO:0000256" key="1">
    <source>
        <dbReference type="SAM" id="MobiDB-lite"/>
    </source>
</evidence>
<dbReference type="EMBL" id="AGNL01007220">
    <property type="protein sequence ID" value="EJK71440.1"/>
    <property type="molecule type" value="Genomic_DNA"/>
</dbReference>
<dbReference type="AlphaFoldDB" id="K0T122"/>
<keyword evidence="3" id="KW-1185">Reference proteome</keyword>
<accession>K0T122</accession>
<feature type="compositionally biased region" description="Basic and acidic residues" evidence="1">
    <location>
        <begin position="335"/>
        <end position="348"/>
    </location>
</feature>
<feature type="compositionally biased region" description="Basic and acidic residues" evidence="1">
    <location>
        <begin position="172"/>
        <end position="181"/>
    </location>
</feature>
<evidence type="ECO:0000313" key="3">
    <source>
        <dbReference type="Proteomes" id="UP000266841"/>
    </source>
</evidence>